<gene>
    <name evidence="2" type="ORF">AmyhaDRAFT_0060</name>
</gene>
<evidence type="ECO:0000313" key="3">
    <source>
        <dbReference type="Proteomes" id="UP000054357"/>
    </source>
</evidence>
<organism evidence="2 3">
    <name type="scientific">Haloechinothrix halophila YIM 93223</name>
    <dbReference type="NCBI Taxonomy" id="592678"/>
    <lineage>
        <taxon>Bacteria</taxon>
        <taxon>Bacillati</taxon>
        <taxon>Actinomycetota</taxon>
        <taxon>Actinomycetes</taxon>
        <taxon>Pseudonocardiales</taxon>
        <taxon>Pseudonocardiaceae</taxon>
        <taxon>Haloechinothrix</taxon>
    </lineage>
</organism>
<dbReference type="AlphaFoldDB" id="W9DS68"/>
<sequence>MMSVRSLMVPDDTDSFDDADNTVARLASLPGLNTASGMAVDAAGATAVGKLLPVVPELTDVLPHRGLRRGSTVSVIGSRLLVLSLLSEATARGSWAAVVGMPDLGVVAAAELGVEVSRLALVPAPGAELVPAVAALLDGLDLVVVGRGVNGRTARQLSARARHRGAVLISAGAWPGVDVELRCEGGRWSGLGTSGHGFLSEREVTVHTSGRGSAVRPVTARLLAPGAAGRLARPGETESEPMLEAG</sequence>
<proteinExistence type="predicted"/>
<protein>
    <submittedName>
        <fullName evidence="2">Uncharacterized protein</fullName>
    </submittedName>
</protein>
<feature type="region of interest" description="Disordered" evidence="1">
    <location>
        <begin position="226"/>
        <end position="246"/>
    </location>
</feature>
<dbReference type="EMBL" id="AZAK01000001">
    <property type="protein sequence ID" value="ETA66306.1"/>
    <property type="molecule type" value="Genomic_DNA"/>
</dbReference>
<feature type="compositionally biased region" description="Acidic residues" evidence="1">
    <location>
        <begin position="237"/>
        <end position="246"/>
    </location>
</feature>
<reference evidence="2 3" key="1">
    <citation type="submission" date="2013-08" db="EMBL/GenBank/DDBJ databases">
        <authorList>
            <consortium name="DOE Joint Genome Institute"/>
            <person name="Klenk H.-P."/>
            <person name="Huntemann M."/>
            <person name="Han J."/>
            <person name="Chen A."/>
            <person name="Kyrpides N."/>
            <person name="Mavromatis K."/>
            <person name="Markowitz V."/>
            <person name="Palaniappan K."/>
            <person name="Ivanova N."/>
            <person name="Schaumberg A."/>
            <person name="Pati A."/>
            <person name="Liolios K."/>
            <person name="Nordberg H.P."/>
            <person name="Cantor M.N."/>
            <person name="Hua S.X."/>
            <person name="Woyke T."/>
        </authorList>
    </citation>
    <scope>NUCLEOTIDE SEQUENCE [LARGE SCALE GENOMIC DNA]</scope>
    <source>
        <strain evidence="2 3">YIM 93223</strain>
    </source>
</reference>
<keyword evidence="3" id="KW-1185">Reference proteome</keyword>
<name>W9DS68_9PSEU</name>
<accession>W9DS68</accession>
<dbReference type="PATRIC" id="fig|592678.3.peg.64"/>
<evidence type="ECO:0000313" key="2">
    <source>
        <dbReference type="EMBL" id="ETA66306.1"/>
    </source>
</evidence>
<dbReference type="HOGENOM" id="CLU_074514_2_1_11"/>
<comment type="caution">
    <text evidence="2">The sequence shown here is derived from an EMBL/GenBank/DDBJ whole genome shotgun (WGS) entry which is preliminary data.</text>
</comment>
<evidence type="ECO:0000256" key="1">
    <source>
        <dbReference type="SAM" id="MobiDB-lite"/>
    </source>
</evidence>
<dbReference type="Proteomes" id="UP000054357">
    <property type="component" value="Unassembled WGS sequence"/>
</dbReference>